<dbReference type="InterPro" id="IPR046568">
    <property type="entry name" value="DUF6722"/>
</dbReference>
<dbReference type="GeneID" id="43185957"/>
<evidence type="ECO:0000313" key="2">
    <source>
        <dbReference type="EMBL" id="EDY93816.1"/>
    </source>
</evidence>
<dbReference type="EMBL" id="ABQC02000024">
    <property type="protein sequence ID" value="EDY93816.1"/>
    <property type="molecule type" value="Genomic_DNA"/>
</dbReference>
<keyword evidence="1" id="KW-0812">Transmembrane</keyword>
<name>B5D2L6_PHOPM</name>
<reference evidence="2 3" key="1">
    <citation type="submission" date="2008-08" db="EMBL/GenBank/DDBJ databases">
        <title>Draft genome sequence of Bacteroides plebeius (DSM 17135).</title>
        <authorList>
            <person name="Sudarsanam P."/>
            <person name="Ley R."/>
            <person name="Guruge J."/>
            <person name="Turnbaugh P.J."/>
            <person name="Mahowald M."/>
            <person name="Liep D."/>
            <person name="Gordon J."/>
        </authorList>
    </citation>
    <scope>NUCLEOTIDE SEQUENCE [LARGE SCALE GENOMIC DNA]</scope>
    <source>
        <strain evidence="3">DSM 17135 / JCM 12973 / M2</strain>
    </source>
</reference>
<organism evidence="2 3">
    <name type="scientific">Phocaeicola plebeius (strain DSM 17135 / JCM 12973 / CCUG 54634 / M2)</name>
    <name type="common">Bacteroides plebeius</name>
    <dbReference type="NCBI Taxonomy" id="484018"/>
    <lineage>
        <taxon>Bacteria</taxon>
        <taxon>Pseudomonadati</taxon>
        <taxon>Bacteroidota</taxon>
        <taxon>Bacteroidia</taxon>
        <taxon>Bacteroidales</taxon>
        <taxon>Bacteroidaceae</taxon>
        <taxon>Phocaeicola</taxon>
    </lineage>
</organism>
<evidence type="ECO:0000256" key="1">
    <source>
        <dbReference type="SAM" id="Phobius"/>
    </source>
</evidence>
<proteinExistence type="predicted"/>
<comment type="caution">
    <text evidence="2">The sequence shown here is derived from an EMBL/GenBank/DDBJ whole genome shotgun (WGS) entry which is preliminary data.</text>
</comment>
<dbReference type="Proteomes" id="UP000003452">
    <property type="component" value="Unassembled WGS sequence"/>
</dbReference>
<evidence type="ECO:0000313" key="3">
    <source>
        <dbReference type="Proteomes" id="UP000003452"/>
    </source>
</evidence>
<dbReference type="AlphaFoldDB" id="B5D2L6"/>
<accession>B5D2L6</accession>
<reference evidence="2 3" key="2">
    <citation type="submission" date="2008-08" db="EMBL/GenBank/DDBJ databases">
        <authorList>
            <person name="Fulton L."/>
            <person name="Clifton S."/>
            <person name="Fulton B."/>
            <person name="Xu J."/>
            <person name="Minx P."/>
            <person name="Pepin K.H."/>
            <person name="Johnson M."/>
            <person name="Thiruvilangam P."/>
            <person name="Bhonagiri V."/>
            <person name="Nash W.E."/>
            <person name="Mardis E.R."/>
            <person name="Wilson R.K."/>
        </authorList>
    </citation>
    <scope>NUCLEOTIDE SEQUENCE [LARGE SCALE GENOMIC DNA]</scope>
    <source>
        <strain evidence="3">DSM 17135 / JCM 12973 / M2</strain>
    </source>
</reference>
<dbReference type="RefSeq" id="WP_007563494.1">
    <property type="nucleotide sequence ID" value="NZ_DS990134.1"/>
</dbReference>
<dbReference type="Pfam" id="PF20482">
    <property type="entry name" value="DUF6722"/>
    <property type="match status" value="1"/>
</dbReference>
<dbReference type="HOGENOM" id="CLU_189929_1_0_10"/>
<protein>
    <submittedName>
        <fullName evidence="2">Uncharacterized protein</fullName>
    </submittedName>
</protein>
<dbReference type="eggNOG" id="ENOG502ZTC1">
    <property type="taxonomic scope" value="Bacteria"/>
</dbReference>
<feature type="transmembrane region" description="Helical" evidence="1">
    <location>
        <begin position="35"/>
        <end position="55"/>
    </location>
</feature>
<gene>
    <name evidence="2" type="ORF">BACPLE_03256</name>
</gene>
<feature type="transmembrane region" description="Helical" evidence="1">
    <location>
        <begin position="12"/>
        <end position="29"/>
    </location>
</feature>
<keyword evidence="1" id="KW-0472">Membrane</keyword>
<sequence length="62" mass="7207">MRKKLGKWFLDIAKYMTIAVLLISLFNGVNEWAWYMYGLVVLAVLVTLLTGLMLLKDKKEDK</sequence>
<dbReference type="OrthoDB" id="1075541at2"/>
<keyword evidence="1" id="KW-1133">Transmembrane helix</keyword>